<feature type="transmembrane region" description="Helical" evidence="5">
    <location>
        <begin position="327"/>
        <end position="350"/>
    </location>
</feature>
<evidence type="ECO:0000256" key="5">
    <source>
        <dbReference type="SAM" id="Phobius"/>
    </source>
</evidence>
<dbReference type="InterPro" id="IPR011701">
    <property type="entry name" value="MFS"/>
</dbReference>
<accession>A0A9P5XDE7</accession>
<gene>
    <name evidence="7" type="ORF">P691DRAFT_776287</name>
</gene>
<protein>
    <submittedName>
        <fullName evidence="7">MFS general substrate transporter</fullName>
    </submittedName>
</protein>
<evidence type="ECO:0000256" key="3">
    <source>
        <dbReference type="ARBA" id="ARBA00022989"/>
    </source>
</evidence>
<dbReference type="GO" id="GO:0005886">
    <property type="term" value="C:plasma membrane"/>
    <property type="evidence" value="ECO:0007669"/>
    <property type="project" value="TreeGrafter"/>
</dbReference>
<dbReference type="GO" id="GO:0022857">
    <property type="term" value="F:transmembrane transporter activity"/>
    <property type="evidence" value="ECO:0007669"/>
    <property type="project" value="InterPro"/>
</dbReference>
<feature type="transmembrane region" description="Helical" evidence="5">
    <location>
        <begin position="421"/>
        <end position="444"/>
    </location>
</feature>
<keyword evidence="8" id="KW-1185">Reference proteome</keyword>
<dbReference type="SUPFAM" id="SSF103473">
    <property type="entry name" value="MFS general substrate transporter"/>
    <property type="match status" value="1"/>
</dbReference>
<organism evidence="7 8">
    <name type="scientific">Macrolepiota fuliginosa MF-IS2</name>
    <dbReference type="NCBI Taxonomy" id="1400762"/>
    <lineage>
        <taxon>Eukaryota</taxon>
        <taxon>Fungi</taxon>
        <taxon>Dikarya</taxon>
        <taxon>Basidiomycota</taxon>
        <taxon>Agaricomycotina</taxon>
        <taxon>Agaricomycetes</taxon>
        <taxon>Agaricomycetidae</taxon>
        <taxon>Agaricales</taxon>
        <taxon>Agaricineae</taxon>
        <taxon>Agaricaceae</taxon>
        <taxon>Macrolepiota</taxon>
    </lineage>
</organism>
<reference evidence="7" key="1">
    <citation type="submission" date="2020-11" db="EMBL/GenBank/DDBJ databases">
        <authorList>
            <consortium name="DOE Joint Genome Institute"/>
            <person name="Ahrendt S."/>
            <person name="Riley R."/>
            <person name="Andreopoulos W."/>
            <person name="Labutti K."/>
            <person name="Pangilinan J."/>
            <person name="Ruiz-Duenas F.J."/>
            <person name="Barrasa J.M."/>
            <person name="Sanchez-Garcia M."/>
            <person name="Camarero S."/>
            <person name="Miyauchi S."/>
            <person name="Serrano A."/>
            <person name="Linde D."/>
            <person name="Babiker R."/>
            <person name="Drula E."/>
            <person name="Ayuso-Fernandez I."/>
            <person name="Pacheco R."/>
            <person name="Padilla G."/>
            <person name="Ferreira P."/>
            <person name="Barriuso J."/>
            <person name="Kellner H."/>
            <person name="Castanera R."/>
            <person name="Alfaro M."/>
            <person name="Ramirez L."/>
            <person name="Pisabarro A.G."/>
            <person name="Kuo A."/>
            <person name="Tritt A."/>
            <person name="Lipzen A."/>
            <person name="He G."/>
            <person name="Yan M."/>
            <person name="Ng V."/>
            <person name="Cullen D."/>
            <person name="Martin F."/>
            <person name="Rosso M.-N."/>
            <person name="Henrissat B."/>
            <person name="Hibbett D."/>
            <person name="Martinez A.T."/>
            <person name="Grigoriev I.V."/>
        </authorList>
    </citation>
    <scope>NUCLEOTIDE SEQUENCE</scope>
    <source>
        <strain evidence="7">MF-IS2</strain>
    </source>
</reference>
<feature type="domain" description="Major facilitator superfamily (MFS) profile" evidence="6">
    <location>
        <begin position="33"/>
        <end position="446"/>
    </location>
</feature>
<name>A0A9P5XDE7_9AGAR</name>
<dbReference type="OrthoDB" id="3066029at2759"/>
<evidence type="ECO:0000313" key="7">
    <source>
        <dbReference type="EMBL" id="KAF9447241.1"/>
    </source>
</evidence>
<proteinExistence type="predicted"/>
<dbReference type="AlphaFoldDB" id="A0A9P5XDE7"/>
<keyword evidence="3 5" id="KW-1133">Transmembrane helix</keyword>
<feature type="transmembrane region" description="Helical" evidence="5">
    <location>
        <begin position="124"/>
        <end position="149"/>
    </location>
</feature>
<dbReference type="Pfam" id="PF07690">
    <property type="entry name" value="MFS_1"/>
    <property type="match status" value="1"/>
</dbReference>
<feature type="transmembrane region" description="Helical" evidence="5">
    <location>
        <begin position="32"/>
        <end position="56"/>
    </location>
</feature>
<evidence type="ECO:0000256" key="2">
    <source>
        <dbReference type="ARBA" id="ARBA00022692"/>
    </source>
</evidence>
<dbReference type="PANTHER" id="PTHR23502:SF64">
    <property type="entry name" value="TRANSPORTER, PUTATIVE (AFU_ORTHOLOGUE AFUA_3G11760)-RELATED"/>
    <property type="match status" value="1"/>
</dbReference>
<dbReference type="Gene3D" id="1.20.1250.20">
    <property type="entry name" value="MFS general substrate transporter like domains"/>
    <property type="match status" value="1"/>
</dbReference>
<feature type="transmembrane region" description="Helical" evidence="5">
    <location>
        <begin position="161"/>
        <end position="181"/>
    </location>
</feature>
<comment type="subcellular location">
    <subcellularLocation>
        <location evidence="1">Membrane</location>
        <topology evidence="1">Multi-pass membrane protein</topology>
    </subcellularLocation>
</comment>
<feature type="transmembrane region" description="Helical" evidence="5">
    <location>
        <begin position="394"/>
        <end position="415"/>
    </location>
</feature>
<feature type="transmembrane region" description="Helical" evidence="5">
    <location>
        <begin position="356"/>
        <end position="382"/>
    </location>
</feature>
<evidence type="ECO:0000259" key="6">
    <source>
        <dbReference type="PROSITE" id="PS50850"/>
    </source>
</evidence>
<comment type="caution">
    <text evidence="7">The sequence shown here is derived from an EMBL/GenBank/DDBJ whole genome shotgun (WGS) entry which is preliminary data.</text>
</comment>
<keyword evidence="2 5" id="KW-0812">Transmembrane</keyword>
<feature type="transmembrane region" description="Helical" evidence="5">
    <location>
        <begin position="100"/>
        <end position="118"/>
    </location>
</feature>
<feature type="transmembrane region" description="Helical" evidence="5">
    <location>
        <begin position="282"/>
        <end position="306"/>
    </location>
</feature>
<dbReference type="Proteomes" id="UP000807342">
    <property type="component" value="Unassembled WGS sequence"/>
</dbReference>
<dbReference type="EMBL" id="MU151209">
    <property type="protein sequence ID" value="KAF9447241.1"/>
    <property type="molecule type" value="Genomic_DNA"/>
</dbReference>
<evidence type="ECO:0000313" key="8">
    <source>
        <dbReference type="Proteomes" id="UP000807342"/>
    </source>
</evidence>
<feature type="transmembrane region" description="Helical" evidence="5">
    <location>
        <begin position="187"/>
        <end position="207"/>
    </location>
</feature>
<keyword evidence="4 5" id="KW-0472">Membrane</keyword>
<sequence length="458" mass="49349">MADVDERTPLLEHDASKAELLYDRFNAAEKRLIIAIVSWGGLVPFLTSGTFIPSIPQIAKELNTTGNAVSIAVSIYILAAALGSLIGSAYATFYGRRPTYLYSLPVMILGSLGVAKAQTIQQLLVFRFIQALGASPGTSVGFGVMGDIYRLEERGRAMGSYYGATLIGLALAPTVGGFFAYHFSWRILHLSLAAFALAAFICIFFYFPETIHPGTRGSDQYRGVHPSWRPVILNPFAQLSMLRSPPILAVSLGSLLTLQCDFVMLVPLAYTIGKRYGIVNEAIIGLCFLPCGIGNAIGAPLSGWISDVVIIRWMRKRGGIWYPEDRLRATLGGIFLPVAVILSGIITRYVPGVPGLAANLVCLFMTGVAVDLVLTPCGAYVVDILNSRSAESAAVINAFRYIALSVVTSVILPMIHTYGHLTTNIISAGLACLGFLILWMTILFGDSMRACVDIGYTT</sequence>
<dbReference type="InterPro" id="IPR020846">
    <property type="entry name" value="MFS_dom"/>
</dbReference>
<dbReference type="PANTHER" id="PTHR23502">
    <property type="entry name" value="MAJOR FACILITATOR SUPERFAMILY"/>
    <property type="match status" value="1"/>
</dbReference>
<dbReference type="InterPro" id="IPR036259">
    <property type="entry name" value="MFS_trans_sf"/>
</dbReference>
<feature type="transmembrane region" description="Helical" evidence="5">
    <location>
        <begin position="68"/>
        <end position="93"/>
    </location>
</feature>
<feature type="transmembrane region" description="Helical" evidence="5">
    <location>
        <begin position="247"/>
        <end position="270"/>
    </location>
</feature>
<evidence type="ECO:0000256" key="4">
    <source>
        <dbReference type="ARBA" id="ARBA00023136"/>
    </source>
</evidence>
<evidence type="ECO:0000256" key="1">
    <source>
        <dbReference type="ARBA" id="ARBA00004141"/>
    </source>
</evidence>
<dbReference type="PROSITE" id="PS50850">
    <property type="entry name" value="MFS"/>
    <property type="match status" value="1"/>
</dbReference>